<sequence>MDVELLKPTEQFKLDASQAISEAEDLAKQGNLDDSLKKLRTCMKKAPETQQQEF</sequence>
<evidence type="ECO:0000313" key="2">
    <source>
        <dbReference type="Proteomes" id="UP001150538"/>
    </source>
</evidence>
<proteinExistence type="predicted"/>
<organism evidence="1 2">
    <name type="scientific">Mycoemilia scoparia</name>
    <dbReference type="NCBI Taxonomy" id="417184"/>
    <lineage>
        <taxon>Eukaryota</taxon>
        <taxon>Fungi</taxon>
        <taxon>Fungi incertae sedis</taxon>
        <taxon>Zoopagomycota</taxon>
        <taxon>Kickxellomycotina</taxon>
        <taxon>Kickxellomycetes</taxon>
        <taxon>Kickxellales</taxon>
        <taxon>Kickxellaceae</taxon>
        <taxon>Mycoemilia</taxon>
    </lineage>
</organism>
<dbReference type="AlphaFoldDB" id="A0A9W8DR38"/>
<gene>
    <name evidence="1" type="ORF">H4219_004590</name>
</gene>
<dbReference type="Proteomes" id="UP001150538">
    <property type="component" value="Unassembled WGS sequence"/>
</dbReference>
<protein>
    <submittedName>
        <fullName evidence="1">Uncharacterized protein</fullName>
    </submittedName>
</protein>
<comment type="caution">
    <text evidence="1">The sequence shown here is derived from an EMBL/GenBank/DDBJ whole genome shotgun (WGS) entry which is preliminary data.</text>
</comment>
<accession>A0A9W8DR38</accession>
<reference evidence="1" key="1">
    <citation type="submission" date="2022-07" db="EMBL/GenBank/DDBJ databases">
        <title>Phylogenomic reconstructions and comparative analyses of Kickxellomycotina fungi.</title>
        <authorList>
            <person name="Reynolds N.K."/>
            <person name="Stajich J.E."/>
            <person name="Barry K."/>
            <person name="Grigoriev I.V."/>
            <person name="Crous P."/>
            <person name="Smith M.E."/>
        </authorList>
    </citation>
    <scope>NUCLEOTIDE SEQUENCE</scope>
    <source>
        <strain evidence="1">NBRC 100468</strain>
    </source>
</reference>
<evidence type="ECO:0000313" key="1">
    <source>
        <dbReference type="EMBL" id="KAJ1914880.1"/>
    </source>
</evidence>
<name>A0A9W8DR38_9FUNG</name>
<keyword evidence="2" id="KW-1185">Reference proteome</keyword>
<dbReference type="EMBL" id="JANBPU010000175">
    <property type="protein sequence ID" value="KAJ1914880.1"/>
    <property type="molecule type" value="Genomic_DNA"/>
</dbReference>